<dbReference type="EMBL" id="OV725082">
    <property type="protein sequence ID" value="CAH1406363.1"/>
    <property type="molecule type" value="Genomic_DNA"/>
</dbReference>
<keyword evidence="3" id="KW-1185">Reference proteome</keyword>
<evidence type="ECO:0000256" key="1">
    <source>
        <dbReference type="SAM" id="Phobius"/>
    </source>
</evidence>
<protein>
    <submittedName>
        <fullName evidence="2">Uncharacterized protein</fullName>
    </submittedName>
</protein>
<accession>A0A9P0HP47</accession>
<evidence type="ECO:0000313" key="3">
    <source>
        <dbReference type="Proteomes" id="UP001152798"/>
    </source>
</evidence>
<keyword evidence="1" id="KW-1133">Transmembrane helix</keyword>
<dbReference type="Proteomes" id="UP001152798">
    <property type="component" value="Chromosome 6"/>
</dbReference>
<dbReference type="AlphaFoldDB" id="A0A9P0HP47"/>
<keyword evidence="1" id="KW-0472">Membrane</keyword>
<name>A0A9P0HP47_NEZVI</name>
<feature type="transmembrane region" description="Helical" evidence="1">
    <location>
        <begin position="6"/>
        <end position="27"/>
    </location>
</feature>
<keyword evidence="1" id="KW-0812">Transmembrane</keyword>
<organism evidence="2 3">
    <name type="scientific">Nezara viridula</name>
    <name type="common">Southern green stink bug</name>
    <name type="synonym">Cimex viridulus</name>
    <dbReference type="NCBI Taxonomy" id="85310"/>
    <lineage>
        <taxon>Eukaryota</taxon>
        <taxon>Metazoa</taxon>
        <taxon>Ecdysozoa</taxon>
        <taxon>Arthropoda</taxon>
        <taxon>Hexapoda</taxon>
        <taxon>Insecta</taxon>
        <taxon>Pterygota</taxon>
        <taxon>Neoptera</taxon>
        <taxon>Paraneoptera</taxon>
        <taxon>Hemiptera</taxon>
        <taxon>Heteroptera</taxon>
        <taxon>Panheteroptera</taxon>
        <taxon>Pentatomomorpha</taxon>
        <taxon>Pentatomoidea</taxon>
        <taxon>Pentatomidae</taxon>
        <taxon>Pentatominae</taxon>
        <taxon>Nezara</taxon>
    </lineage>
</organism>
<evidence type="ECO:0000313" key="2">
    <source>
        <dbReference type="EMBL" id="CAH1406363.1"/>
    </source>
</evidence>
<gene>
    <name evidence="2" type="ORF">NEZAVI_LOCUS14320</name>
</gene>
<reference evidence="2" key="1">
    <citation type="submission" date="2022-01" db="EMBL/GenBank/DDBJ databases">
        <authorList>
            <person name="King R."/>
        </authorList>
    </citation>
    <scope>NUCLEOTIDE SEQUENCE</scope>
</reference>
<proteinExistence type="predicted"/>
<sequence>MSAKWTMEFVQIIFLLVALIFLQIRLIHKIAEQMVLW</sequence>